<evidence type="ECO:0008006" key="3">
    <source>
        <dbReference type="Google" id="ProtNLM"/>
    </source>
</evidence>
<name>A0AAV7KK15_9METZ</name>
<proteinExistence type="predicted"/>
<evidence type="ECO:0000313" key="2">
    <source>
        <dbReference type="Proteomes" id="UP001165289"/>
    </source>
</evidence>
<dbReference type="AlphaFoldDB" id="A0AAV7KK15"/>
<dbReference type="Gene3D" id="3.30.420.10">
    <property type="entry name" value="Ribonuclease H-like superfamily/Ribonuclease H"/>
    <property type="match status" value="1"/>
</dbReference>
<sequence length="106" mass="12339">MKINKGVYVESILENALKPSAGEHFNGAHWLFQQDSAPSHKAKMTSEWLKLNVRNLYQLRNGRPLLRSKPYGFLYMVHLRVQGMCIASQEYRKSEVFPEKRVGFNQ</sequence>
<dbReference type="EMBL" id="JAKMXF010000008">
    <property type="protein sequence ID" value="KAI6661732.1"/>
    <property type="molecule type" value="Genomic_DNA"/>
</dbReference>
<dbReference type="Proteomes" id="UP001165289">
    <property type="component" value="Unassembled WGS sequence"/>
</dbReference>
<comment type="caution">
    <text evidence="1">The sequence shown here is derived from an EMBL/GenBank/DDBJ whole genome shotgun (WGS) entry which is preliminary data.</text>
</comment>
<keyword evidence="2" id="KW-1185">Reference proteome</keyword>
<dbReference type="InterPro" id="IPR036397">
    <property type="entry name" value="RNaseH_sf"/>
</dbReference>
<gene>
    <name evidence="1" type="ORF">LOD99_9867</name>
</gene>
<evidence type="ECO:0000313" key="1">
    <source>
        <dbReference type="EMBL" id="KAI6661732.1"/>
    </source>
</evidence>
<organism evidence="1 2">
    <name type="scientific">Oopsacas minuta</name>
    <dbReference type="NCBI Taxonomy" id="111878"/>
    <lineage>
        <taxon>Eukaryota</taxon>
        <taxon>Metazoa</taxon>
        <taxon>Porifera</taxon>
        <taxon>Hexactinellida</taxon>
        <taxon>Hexasterophora</taxon>
        <taxon>Lyssacinosida</taxon>
        <taxon>Leucopsacidae</taxon>
        <taxon>Oopsacas</taxon>
    </lineage>
</organism>
<dbReference type="GO" id="GO:0003676">
    <property type="term" value="F:nucleic acid binding"/>
    <property type="evidence" value="ECO:0007669"/>
    <property type="project" value="InterPro"/>
</dbReference>
<protein>
    <recommendedName>
        <fullName evidence="3">Transposase</fullName>
    </recommendedName>
</protein>
<accession>A0AAV7KK15</accession>
<reference evidence="1 2" key="1">
    <citation type="journal article" date="2023" name="BMC Biol.">
        <title>The compact genome of the sponge Oopsacas minuta (Hexactinellida) is lacking key metazoan core genes.</title>
        <authorList>
            <person name="Santini S."/>
            <person name="Schenkelaars Q."/>
            <person name="Jourda C."/>
            <person name="Duchesne M."/>
            <person name="Belahbib H."/>
            <person name="Rocher C."/>
            <person name="Selva M."/>
            <person name="Riesgo A."/>
            <person name="Vervoort M."/>
            <person name="Leys S.P."/>
            <person name="Kodjabachian L."/>
            <person name="Le Bivic A."/>
            <person name="Borchiellini C."/>
            <person name="Claverie J.M."/>
            <person name="Renard E."/>
        </authorList>
    </citation>
    <scope>NUCLEOTIDE SEQUENCE [LARGE SCALE GENOMIC DNA]</scope>
    <source>
        <strain evidence="1">SPO-2</strain>
    </source>
</reference>